<dbReference type="PANTHER" id="PTHR32044:SF17">
    <property type="entry name" value="GLUCOMANNAN 4-BETA-MANNOSYLTRANSFERASE 2"/>
    <property type="match status" value="1"/>
</dbReference>
<evidence type="ECO:0000256" key="6">
    <source>
        <dbReference type="ARBA" id="ARBA00023034"/>
    </source>
</evidence>
<sequence>MAEVSPKIIIPETFQLSRDDLVGHIALIWDLVKAPLIVPVLKLGVYVCLAMALMLFMERLYMGVVIILVKLFWKKPDKRYKWEALQEDLESGSSNFPVVLIQIPMFNEKEVYKLSIGAASNLSWPADRLVIQVLDDSTDPAIKQMVELECQRWASKGVNIRYQIRENRVGYKAGALKEGLKRSYVKHCEFVCIFDADFQPEPDFLRRAIPFLVHNPDIALVQARWRFVNADECLLTRMQEMSLDYHFTVEQEVGSATHAFFGFNGTAGVWRIAAINEAGGWKDRTTVEDMDLAVRASLRGWKFVYLGDLQVKSELPSTFKAFRFQQHRWSCGPANLFRKMVMEIVRNKKVKFWKKVYVIYSFFFVRKIIAHMVTFVFYCVVLPLTILVPEVSVPIWGAVYIPSIITILNSVGTPRSIHLLFYWILFENVMSLHRTKATFIGLLEAGRANEWVVTEKLGNTLQKNADAAKNKSNVKALKKRRFTFTDRLNPLELYFAAFLFFCGCYDFVHGKNNYYIYLFLQTVTFFITGIGYVGTIIPSS</sequence>
<keyword evidence="16" id="KW-1185">Reference proteome</keyword>
<feature type="transmembrane region" description="Helical" evidence="13">
    <location>
        <begin position="488"/>
        <end position="508"/>
    </location>
</feature>
<feature type="transmembrane region" description="Helical" evidence="13">
    <location>
        <begin position="43"/>
        <end position="73"/>
    </location>
</feature>
<accession>A0AAV8SDA8</accession>
<keyword evidence="8" id="KW-0961">Cell wall biogenesis/degradation</keyword>
<proteinExistence type="inferred from homology"/>
<keyword evidence="4 13" id="KW-0812">Transmembrane</keyword>
<dbReference type="EMBL" id="JAIWQS010000011">
    <property type="protein sequence ID" value="KAJ8750163.1"/>
    <property type="molecule type" value="Genomic_DNA"/>
</dbReference>
<evidence type="ECO:0000256" key="12">
    <source>
        <dbReference type="ARBA" id="ARBA00076024"/>
    </source>
</evidence>
<dbReference type="InterPro" id="IPR029044">
    <property type="entry name" value="Nucleotide-diphossugar_trans"/>
</dbReference>
<comment type="similarity">
    <text evidence="10">Belongs to the glycosyltransferase 2 family. Plant cellulose synthase-like A subfamily.</text>
</comment>
<reference evidence="15 16" key="1">
    <citation type="submission" date="2021-09" db="EMBL/GenBank/DDBJ databases">
        <title>Genomic insights and catalytic innovation underlie evolution of tropane alkaloids biosynthesis.</title>
        <authorList>
            <person name="Wang Y.-J."/>
            <person name="Tian T."/>
            <person name="Huang J.-P."/>
            <person name="Huang S.-X."/>
        </authorList>
    </citation>
    <scope>NUCLEOTIDE SEQUENCE [LARGE SCALE GENOMIC DNA]</scope>
    <source>
        <strain evidence="15">KIB-2018</strain>
        <tissue evidence="15">Leaf</tissue>
    </source>
</reference>
<dbReference type="FunFam" id="3.90.550.10:FF:000015">
    <property type="entry name" value="Glucomannan 4-beta-mannosyltransferase 9"/>
    <property type="match status" value="1"/>
</dbReference>
<dbReference type="EC" id="2.4.1.32" evidence="11"/>
<evidence type="ECO:0000256" key="8">
    <source>
        <dbReference type="ARBA" id="ARBA00023316"/>
    </source>
</evidence>
<keyword evidence="2" id="KW-0328">Glycosyltransferase</keyword>
<evidence type="ECO:0000256" key="7">
    <source>
        <dbReference type="ARBA" id="ARBA00023136"/>
    </source>
</evidence>
<evidence type="ECO:0000256" key="4">
    <source>
        <dbReference type="ARBA" id="ARBA00022692"/>
    </source>
</evidence>
<evidence type="ECO:0000256" key="11">
    <source>
        <dbReference type="ARBA" id="ARBA00066505"/>
    </source>
</evidence>
<evidence type="ECO:0000256" key="9">
    <source>
        <dbReference type="ARBA" id="ARBA00051800"/>
    </source>
</evidence>
<dbReference type="InterPro" id="IPR001173">
    <property type="entry name" value="Glyco_trans_2-like"/>
</dbReference>
<gene>
    <name evidence="15" type="ORF">K2173_014078</name>
</gene>
<organism evidence="15 16">
    <name type="scientific">Erythroxylum novogranatense</name>
    <dbReference type="NCBI Taxonomy" id="1862640"/>
    <lineage>
        <taxon>Eukaryota</taxon>
        <taxon>Viridiplantae</taxon>
        <taxon>Streptophyta</taxon>
        <taxon>Embryophyta</taxon>
        <taxon>Tracheophyta</taxon>
        <taxon>Spermatophyta</taxon>
        <taxon>Magnoliopsida</taxon>
        <taxon>eudicotyledons</taxon>
        <taxon>Gunneridae</taxon>
        <taxon>Pentapetalae</taxon>
        <taxon>rosids</taxon>
        <taxon>fabids</taxon>
        <taxon>Malpighiales</taxon>
        <taxon>Erythroxylaceae</taxon>
        <taxon>Erythroxylum</taxon>
    </lineage>
</organism>
<dbReference type="Proteomes" id="UP001159364">
    <property type="component" value="Linkage Group LG11"/>
</dbReference>
<evidence type="ECO:0000313" key="15">
    <source>
        <dbReference type="EMBL" id="KAJ8750163.1"/>
    </source>
</evidence>
<keyword evidence="5 13" id="KW-1133">Transmembrane helix</keyword>
<evidence type="ECO:0000256" key="13">
    <source>
        <dbReference type="SAM" id="Phobius"/>
    </source>
</evidence>
<dbReference type="GO" id="GO:0071555">
    <property type="term" value="P:cell wall organization"/>
    <property type="evidence" value="ECO:0007669"/>
    <property type="project" value="UniProtKB-KW"/>
</dbReference>
<evidence type="ECO:0000259" key="14">
    <source>
        <dbReference type="Pfam" id="PF13632"/>
    </source>
</evidence>
<evidence type="ECO:0000256" key="10">
    <source>
        <dbReference type="ARBA" id="ARBA00060879"/>
    </source>
</evidence>
<dbReference type="GO" id="GO:0051753">
    <property type="term" value="F:mannan synthase activity"/>
    <property type="evidence" value="ECO:0007669"/>
    <property type="project" value="TreeGrafter"/>
</dbReference>
<evidence type="ECO:0000313" key="16">
    <source>
        <dbReference type="Proteomes" id="UP001159364"/>
    </source>
</evidence>
<feature type="transmembrane region" description="Helical" evidence="13">
    <location>
        <begin position="400"/>
        <end position="426"/>
    </location>
</feature>
<evidence type="ECO:0000256" key="5">
    <source>
        <dbReference type="ARBA" id="ARBA00022989"/>
    </source>
</evidence>
<comment type="subcellular location">
    <subcellularLocation>
        <location evidence="1">Golgi apparatus membrane</location>
        <topology evidence="1">Multi-pass membrane protein</topology>
    </subcellularLocation>
</comment>
<keyword evidence="3" id="KW-0808">Transferase</keyword>
<evidence type="ECO:0000256" key="3">
    <source>
        <dbReference type="ARBA" id="ARBA00022679"/>
    </source>
</evidence>
<keyword evidence="6" id="KW-0333">Golgi apparatus</keyword>
<comment type="catalytic activity">
    <reaction evidence="9">
        <text>GDP-mannose + (glucomannan)n = GDP + (glucomannan)n+1.</text>
        <dbReference type="EC" id="2.4.1.32"/>
    </reaction>
</comment>
<feature type="domain" description="Glycosyltransferase 2-like" evidence="14">
    <location>
        <begin position="191"/>
        <end position="386"/>
    </location>
</feature>
<keyword evidence="7 13" id="KW-0472">Membrane</keyword>
<dbReference type="GO" id="GO:0047259">
    <property type="term" value="F:glucomannan 4-beta-mannosyltransferase activity"/>
    <property type="evidence" value="ECO:0007669"/>
    <property type="project" value="UniProtKB-EC"/>
</dbReference>
<dbReference type="CDD" id="cd06437">
    <property type="entry name" value="CESA_CaSu_A2"/>
    <property type="match status" value="1"/>
</dbReference>
<dbReference type="PANTHER" id="PTHR32044">
    <property type="entry name" value="GLUCOMANNAN 4-BETA-MANNOSYLTRANSFERASE 9"/>
    <property type="match status" value="1"/>
</dbReference>
<feature type="transmembrane region" description="Helical" evidence="13">
    <location>
        <begin position="356"/>
        <end position="388"/>
    </location>
</feature>
<evidence type="ECO:0000256" key="1">
    <source>
        <dbReference type="ARBA" id="ARBA00004653"/>
    </source>
</evidence>
<protein>
    <recommendedName>
        <fullName evidence="11">glucomannan 4-beta-mannosyltransferase</fullName>
        <ecNumber evidence="11">2.4.1.32</ecNumber>
    </recommendedName>
    <alternativeName>
        <fullName evidence="12">Glucomannan synthase</fullName>
    </alternativeName>
</protein>
<evidence type="ECO:0000256" key="2">
    <source>
        <dbReference type="ARBA" id="ARBA00022676"/>
    </source>
</evidence>
<dbReference type="Pfam" id="PF13632">
    <property type="entry name" value="Glyco_trans_2_3"/>
    <property type="match status" value="1"/>
</dbReference>
<feature type="transmembrane region" description="Helical" evidence="13">
    <location>
        <begin position="514"/>
        <end position="537"/>
    </location>
</feature>
<name>A0AAV8SDA8_9ROSI</name>
<dbReference type="Gene3D" id="3.90.550.10">
    <property type="entry name" value="Spore Coat Polysaccharide Biosynthesis Protein SpsA, Chain A"/>
    <property type="match status" value="1"/>
</dbReference>
<dbReference type="AlphaFoldDB" id="A0AAV8SDA8"/>
<dbReference type="GO" id="GO:0000139">
    <property type="term" value="C:Golgi membrane"/>
    <property type="evidence" value="ECO:0007669"/>
    <property type="project" value="UniProtKB-SubCell"/>
</dbReference>
<dbReference type="SUPFAM" id="SSF53448">
    <property type="entry name" value="Nucleotide-diphospho-sugar transferases"/>
    <property type="match status" value="1"/>
</dbReference>
<comment type="caution">
    <text evidence="15">The sequence shown here is derived from an EMBL/GenBank/DDBJ whole genome shotgun (WGS) entry which is preliminary data.</text>
</comment>